<dbReference type="Gene3D" id="3.30.420.10">
    <property type="entry name" value="Ribonuclease H-like superfamily/Ribonuclease H"/>
    <property type="match status" value="1"/>
</dbReference>
<reference evidence="1 2" key="1">
    <citation type="journal article" date="2019" name="Sci. Rep.">
        <title>Orb-weaving spider Araneus ventricosus genome elucidates the spidroin gene catalogue.</title>
        <authorList>
            <person name="Kono N."/>
            <person name="Nakamura H."/>
            <person name="Ohtoshi R."/>
            <person name="Moran D.A.P."/>
            <person name="Shinohara A."/>
            <person name="Yoshida Y."/>
            <person name="Fujiwara M."/>
            <person name="Mori M."/>
            <person name="Tomita M."/>
            <person name="Arakawa K."/>
        </authorList>
    </citation>
    <scope>NUCLEOTIDE SEQUENCE [LARGE SCALE GENOMIC DNA]</scope>
</reference>
<evidence type="ECO:0000313" key="1">
    <source>
        <dbReference type="EMBL" id="GBO30503.1"/>
    </source>
</evidence>
<name>A0A4Y2VYI7_ARAVE</name>
<dbReference type="InterPro" id="IPR036397">
    <property type="entry name" value="RNaseH_sf"/>
</dbReference>
<dbReference type="GO" id="GO:0003676">
    <property type="term" value="F:nucleic acid binding"/>
    <property type="evidence" value="ECO:0007669"/>
    <property type="project" value="InterPro"/>
</dbReference>
<gene>
    <name evidence="1" type="ORF">AVEN_255018_1</name>
</gene>
<evidence type="ECO:0008006" key="3">
    <source>
        <dbReference type="Google" id="ProtNLM"/>
    </source>
</evidence>
<comment type="caution">
    <text evidence="1">The sequence shown here is derived from an EMBL/GenBank/DDBJ whole genome shotgun (WGS) entry which is preliminary data.</text>
</comment>
<dbReference type="AlphaFoldDB" id="A0A4Y2VYI7"/>
<dbReference type="OrthoDB" id="3263820at2759"/>
<keyword evidence="2" id="KW-1185">Reference proteome</keyword>
<sequence>MGHLQVCERENSSTDVINMGSQSRRSTLVPFLTARYKALLLSWARQHQYWTVDDWKHVAWSDECPIVSDGCTCTSMETTSLIHRPCLSTGD</sequence>
<dbReference type="EMBL" id="BGPR01053673">
    <property type="protein sequence ID" value="GBO30503.1"/>
    <property type="molecule type" value="Genomic_DNA"/>
</dbReference>
<organism evidence="1 2">
    <name type="scientific">Araneus ventricosus</name>
    <name type="common">Orbweaver spider</name>
    <name type="synonym">Epeira ventricosa</name>
    <dbReference type="NCBI Taxonomy" id="182803"/>
    <lineage>
        <taxon>Eukaryota</taxon>
        <taxon>Metazoa</taxon>
        <taxon>Ecdysozoa</taxon>
        <taxon>Arthropoda</taxon>
        <taxon>Chelicerata</taxon>
        <taxon>Arachnida</taxon>
        <taxon>Araneae</taxon>
        <taxon>Araneomorphae</taxon>
        <taxon>Entelegynae</taxon>
        <taxon>Araneoidea</taxon>
        <taxon>Araneidae</taxon>
        <taxon>Araneus</taxon>
    </lineage>
</organism>
<protein>
    <recommendedName>
        <fullName evidence="3">Transposase Tc1-like domain-containing protein</fullName>
    </recommendedName>
</protein>
<accession>A0A4Y2VYI7</accession>
<dbReference type="Proteomes" id="UP000499080">
    <property type="component" value="Unassembled WGS sequence"/>
</dbReference>
<proteinExistence type="predicted"/>
<evidence type="ECO:0000313" key="2">
    <source>
        <dbReference type="Proteomes" id="UP000499080"/>
    </source>
</evidence>